<sequence length="144" mass="17158">VIREIQLKDKEHWEKLYKGYANFYKVEMNNQILQTVWNWLNDKNHELKGISYEVDGKIVGIAHYRKLLSPLKGKYIGYLDDIFVDPEYRGKKIGKKLLNKIKEISKASDWNLVRWQTDEDNFTAKKLYDKVATKTKKNVYELKS</sequence>
<dbReference type="InterPro" id="IPR016181">
    <property type="entry name" value="Acyl_CoA_acyltransferase"/>
</dbReference>
<reference evidence="4" key="1">
    <citation type="submission" date="2018-05" db="EMBL/GenBank/DDBJ databases">
        <authorList>
            <person name="Lanie J.A."/>
            <person name="Ng W.-L."/>
            <person name="Kazmierczak K.M."/>
            <person name="Andrzejewski T.M."/>
            <person name="Davidsen T.M."/>
            <person name="Wayne K.J."/>
            <person name="Tettelin H."/>
            <person name="Glass J.I."/>
            <person name="Rusch D."/>
            <person name="Podicherti R."/>
            <person name="Tsui H.-C.T."/>
            <person name="Winkler M.E."/>
        </authorList>
    </citation>
    <scope>NUCLEOTIDE SEQUENCE</scope>
</reference>
<dbReference type="InterPro" id="IPR051016">
    <property type="entry name" value="Diverse_Substrate_AcTransf"/>
</dbReference>
<organism evidence="4">
    <name type="scientific">marine metagenome</name>
    <dbReference type="NCBI Taxonomy" id="408172"/>
    <lineage>
        <taxon>unclassified sequences</taxon>
        <taxon>metagenomes</taxon>
        <taxon>ecological metagenomes</taxon>
    </lineage>
</organism>
<evidence type="ECO:0000256" key="1">
    <source>
        <dbReference type="ARBA" id="ARBA00022679"/>
    </source>
</evidence>
<dbReference type="SUPFAM" id="SSF55729">
    <property type="entry name" value="Acyl-CoA N-acyltransferases (Nat)"/>
    <property type="match status" value="1"/>
</dbReference>
<keyword evidence="1" id="KW-0808">Transferase</keyword>
<dbReference type="AlphaFoldDB" id="A0A383D909"/>
<accession>A0A383D909</accession>
<feature type="domain" description="N-acetyltransferase" evidence="3">
    <location>
        <begin position="1"/>
        <end position="144"/>
    </location>
</feature>
<dbReference type="EMBL" id="UINC01215213">
    <property type="protein sequence ID" value="SVE40804.1"/>
    <property type="molecule type" value="Genomic_DNA"/>
</dbReference>
<feature type="non-terminal residue" evidence="4">
    <location>
        <position position="1"/>
    </location>
</feature>
<evidence type="ECO:0000256" key="2">
    <source>
        <dbReference type="ARBA" id="ARBA00023315"/>
    </source>
</evidence>
<evidence type="ECO:0000259" key="3">
    <source>
        <dbReference type="PROSITE" id="PS51186"/>
    </source>
</evidence>
<dbReference type="GO" id="GO:0008080">
    <property type="term" value="F:N-acetyltransferase activity"/>
    <property type="evidence" value="ECO:0007669"/>
    <property type="project" value="TreeGrafter"/>
</dbReference>
<dbReference type="CDD" id="cd04301">
    <property type="entry name" value="NAT_SF"/>
    <property type="match status" value="1"/>
</dbReference>
<dbReference type="InterPro" id="IPR000182">
    <property type="entry name" value="GNAT_dom"/>
</dbReference>
<dbReference type="PROSITE" id="PS51186">
    <property type="entry name" value="GNAT"/>
    <property type="match status" value="1"/>
</dbReference>
<protein>
    <recommendedName>
        <fullName evidence="3">N-acetyltransferase domain-containing protein</fullName>
    </recommendedName>
</protein>
<dbReference type="PANTHER" id="PTHR10545">
    <property type="entry name" value="DIAMINE N-ACETYLTRANSFERASE"/>
    <property type="match status" value="1"/>
</dbReference>
<dbReference type="Gene3D" id="3.40.630.30">
    <property type="match status" value="1"/>
</dbReference>
<name>A0A383D909_9ZZZZ</name>
<evidence type="ECO:0000313" key="4">
    <source>
        <dbReference type="EMBL" id="SVE40804.1"/>
    </source>
</evidence>
<dbReference type="Pfam" id="PF00583">
    <property type="entry name" value="Acetyltransf_1"/>
    <property type="match status" value="1"/>
</dbReference>
<proteinExistence type="predicted"/>
<keyword evidence="2" id="KW-0012">Acyltransferase</keyword>
<dbReference type="PANTHER" id="PTHR10545:SF42">
    <property type="entry name" value="ACETYLTRANSFERASE"/>
    <property type="match status" value="1"/>
</dbReference>
<gene>
    <name evidence="4" type="ORF">METZ01_LOCUS493658</name>
</gene>